<evidence type="ECO:0000256" key="2">
    <source>
        <dbReference type="ARBA" id="ARBA00007330"/>
    </source>
</evidence>
<organism evidence="10 11">
    <name type="scientific">Roseospira visakhapatnamensis</name>
    <dbReference type="NCBI Taxonomy" id="390880"/>
    <lineage>
        <taxon>Bacteria</taxon>
        <taxon>Pseudomonadati</taxon>
        <taxon>Pseudomonadota</taxon>
        <taxon>Alphaproteobacteria</taxon>
        <taxon>Rhodospirillales</taxon>
        <taxon>Rhodospirillaceae</taxon>
        <taxon>Roseospira</taxon>
    </lineage>
</organism>
<comment type="caution">
    <text evidence="10">The sequence shown here is derived from an EMBL/GenBank/DDBJ whole genome shotgun (WGS) entry which is preliminary data.</text>
</comment>
<keyword evidence="3 6" id="KW-0285">Flavoprotein</keyword>
<dbReference type="Pfam" id="PF01266">
    <property type="entry name" value="DAO"/>
    <property type="match status" value="1"/>
</dbReference>
<dbReference type="EC" id="1.1.5.3" evidence="6"/>
<dbReference type="NCBIfam" id="NF008899">
    <property type="entry name" value="PRK12266.1"/>
    <property type="match status" value="1"/>
</dbReference>
<dbReference type="PANTHER" id="PTHR11985">
    <property type="entry name" value="GLYCEROL-3-PHOSPHATE DEHYDROGENASE"/>
    <property type="match status" value="1"/>
</dbReference>
<dbReference type="InterPro" id="IPR036188">
    <property type="entry name" value="FAD/NAD-bd_sf"/>
</dbReference>
<dbReference type="NCBIfam" id="NF009906">
    <property type="entry name" value="PRK13369.1"/>
    <property type="match status" value="1"/>
</dbReference>
<comment type="cofactor">
    <cofactor evidence="1 6">
        <name>FAD</name>
        <dbReference type="ChEBI" id="CHEBI:57692"/>
    </cofactor>
</comment>
<dbReference type="PROSITE" id="PS00977">
    <property type="entry name" value="FAD_G3PDH_1"/>
    <property type="match status" value="1"/>
</dbReference>
<reference evidence="10 11" key="1">
    <citation type="submission" date="2020-08" db="EMBL/GenBank/DDBJ databases">
        <title>Genome sequencing of Purple Non-Sulfur Bacteria from various extreme environments.</title>
        <authorList>
            <person name="Mayer M."/>
        </authorList>
    </citation>
    <scope>NUCLEOTIDE SEQUENCE [LARGE SCALE GENOMIC DNA]</scope>
    <source>
        <strain evidence="10 11">JA131</strain>
    </source>
</reference>
<dbReference type="GO" id="GO:0009331">
    <property type="term" value="C:glycerol-3-phosphate dehydrogenase (FAD) complex"/>
    <property type="evidence" value="ECO:0007669"/>
    <property type="project" value="UniProtKB-UniRule"/>
</dbReference>
<dbReference type="Gene3D" id="6.10.250.1890">
    <property type="match status" value="1"/>
</dbReference>
<evidence type="ECO:0000256" key="4">
    <source>
        <dbReference type="ARBA" id="ARBA00022827"/>
    </source>
</evidence>
<evidence type="ECO:0000259" key="9">
    <source>
        <dbReference type="Pfam" id="PF16901"/>
    </source>
</evidence>
<dbReference type="InterPro" id="IPR000447">
    <property type="entry name" value="G3P_DH_FAD-dep"/>
</dbReference>
<evidence type="ECO:0000256" key="1">
    <source>
        <dbReference type="ARBA" id="ARBA00001974"/>
    </source>
</evidence>
<dbReference type="EMBL" id="JACIGK010000011">
    <property type="protein sequence ID" value="MBB4266128.1"/>
    <property type="molecule type" value="Genomic_DNA"/>
</dbReference>
<feature type="region of interest" description="Disordered" evidence="7">
    <location>
        <begin position="1"/>
        <end position="22"/>
    </location>
</feature>
<accession>A0A7W6RDX7</accession>
<keyword evidence="4" id="KW-0274">FAD</keyword>
<keyword evidence="5 6" id="KW-0560">Oxidoreductase</keyword>
<evidence type="ECO:0000313" key="11">
    <source>
        <dbReference type="Proteomes" id="UP000554286"/>
    </source>
</evidence>
<evidence type="ECO:0000256" key="3">
    <source>
        <dbReference type="ARBA" id="ARBA00022630"/>
    </source>
</evidence>
<name>A0A7W6RDX7_9PROT</name>
<dbReference type="Pfam" id="PF16901">
    <property type="entry name" value="DAO_C"/>
    <property type="match status" value="1"/>
</dbReference>
<comment type="catalytic activity">
    <reaction evidence="6">
        <text>a quinone + sn-glycerol 3-phosphate = dihydroxyacetone phosphate + a quinol</text>
        <dbReference type="Rhea" id="RHEA:18977"/>
        <dbReference type="ChEBI" id="CHEBI:24646"/>
        <dbReference type="ChEBI" id="CHEBI:57597"/>
        <dbReference type="ChEBI" id="CHEBI:57642"/>
        <dbReference type="ChEBI" id="CHEBI:132124"/>
        <dbReference type="EC" id="1.1.5.3"/>
    </reaction>
</comment>
<proteinExistence type="inferred from homology"/>
<keyword evidence="11" id="KW-1185">Reference proteome</keyword>
<dbReference type="InterPro" id="IPR031656">
    <property type="entry name" value="DAO_C"/>
</dbReference>
<evidence type="ECO:0000259" key="8">
    <source>
        <dbReference type="Pfam" id="PF01266"/>
    </source>
</evidence>
<dbReference type="Proteomes" id="UP000554286">
    <property type="component" value="Unassembled WGS sequence"/>
</dbReference>
<feature type="compositionally biased region" description="Low complexity" evidence="7">
    <location>
        <begin position="9"/>
        <end position="21"/>
    </location>
</feature>
<dbReference type="AlphaFoldDB" id="A0A7W6RDX7"/>
<dbReference type="SUPFAM" id="SSF51905">
    <property type="entry name" value="FAD/NAD(P)-binding domain"/>
    <property type="match status" value="1"/>
</dbReference>
<dbReference type="InterPro" id="IPR006076">
    <property type="entry name" value="FAD-dep_OxRdtase"/>
</dbReference>
<evidence type="ECO:0000313" key="10">
    <source>
        <dbReference type="EMBL" id="MBB4266128.1"/>
    </source>
</evidence>
<evidence type="ECO:0000256" key="5">
    <source>
        <dbReference type="ARBA" id="ARBA00023002"/>
    </source>
</evidence>
<evidence type="ECO:0000256" key="7">
    <source>
        <dbReference type="SAM" id="MobiDB-lite"/>
    </source>
</evidence>
<dbReference type="PANTHER" id="PTHR11985:SF15">
    <property type="entry name" value="GLYCEROL-3-PHOSPHATE DEHYDROGENASE, MITOCHONDRIAL"/>
    <property type="match status" value="1"/>
</dbReference>
<dbReference type="Gene3D" id="1.10.8.870">
    <property type="entry name" value="Alpha-glycerophosphate oxidase, cap domain"/>
    <property type="match status" value="1"/>
</dbReference>
<feature type="domain" description="Alpha-glycerophosphate oxidase C-terminal" evidence="9">
    <location>
        <begin position="410"/>
        <end position="510"/>
    </location>
</feature>
<comment type="similarity">
    <text evidence="2 6">Belongs to the FAD-dependent glycerol-3-phosphate dehydrogenase family.</text>
</comment>
<gene>
    <name evidence="10" type="ORF">GGD89_001757</name>
</gene>
<protein>
    <recommendedName>
        <fullName evidence="6">Glycerol-3-phosphate dehydrogenase</fullName>
        <ecNumber evidence="6">1.1.5.3</ecNumber>
    </recommendedName>
</protein>
<evidence type="ECO:0000256" key="6">
    <source>
        <dbReference type="RuleBase" id="RU361217"/>
    </source>
</evidence>
<dbReference type="Gene3D" id="3.30.9.10">
    <property type="entry name" value="D-Amino Acid Oxidase, subunit A, domain 2"/>
    <property type="match status" value="1"/>
</dbReference>
<dbReference type="GO" id="GO:0004368">
    <property type="term" value="F:glycerol-3-phosphate dehydrogenase (quinone) activity"/>
    <property type="evidence" value="ECO:0007669"/>
    <property type="project" value="UniProtKB-EC"/>
</dbReference>
<dbReference type="PROSITE" id="PS00978">
    <property type="entry name" value="FAD_G3PDH_2"/>
    <property type="match status" value="1"/>
</dbReference>
<dbReference type="RefSeq" id="WP_184044195.1">
    <property type="nucleotide sequence ID" value="NZ_JACIGK010000011.1"/>
</dbReference>
<feature type="domain" description="FAD dependent oxidoreductase" evidence="8">
    <location>
        <begin position="28"/>
        <end position="358"/>
    </location>
</feature>
<dbReference type="PRINTS" id="PR01001">
    <property type="entry name" value="FADG3PDH"/>
</dbReference>
<dbReference type="GO" id="GO:0046168">
    <property type="term" value="P:glycerol-3-phosphate catabolic process"/>
    <property type="evidence" value="ECO:0007669"/>
    <property type="project" value="TreeGrafter"/>
</dbReference>
<dbReference type="Gene3D" id="3.50.50.60">
    <property type="entry name" value="FAD/NAD(P)-binding domain"/>
    <property type="match status" value="1"/>
</dbReference>
<sequence length="531" mass="58402">MRPDPAPTAAPTATPGARPDGSAAAPFDVAIIGGGVNGCGIARDAAGRGLSVFLCDQGDLGGGTSSASTKLIHGGLRYLETYEFRLVREALKEREVLWRAAPHIIHPLRFVLPHHRGLRPFWLLRLGLFLYDHLGGRHLLPGTEVLDLADDRRGAPLRAAFTRALEYSDCWVEDARLVVLNALDAVERGAVVRPRTRCGTAVRTGTLWRLTLESAADDATAPNETVHARVLVNAAGPWVLPVLKTIHAATSERVRLVKGSHIVTRRLFDHDHCYIFQNTDGRILFAIPYEQDFTLIGTTDLDVDGDPGEVTIDDTEIDYLIEAVGAYLSTPITRDDVCWSYAGVRPLHDDGAGTAQQVTRDYVLRADGDGRDRALLVSVFGGKITTYRRLAESALEKMRPALPDMGGAWTAGRALPGGDIPVDGFETLVAQLRWAYPFLEADHLRRLARLYGTRARELLGTARARRDLGRHFGADLYEREVDYLMRREFARAAADVLWRRTKLGLRVTTAEAADLETWMADHAERMASPAA</sequence>
<dbReference type="InterPro" id="IPR038299">
    <property type="entry name" value="DAO_C_sf"/>
</dbReference>